<dbReference type="PANTHER" id="PTHR30508:SF1">
    <property type="entry name" value="UPF0051 PROTEIN ABCI8, CHLOROPLASTIC-RELATED"/>
    <property type="match status" value="1"/>
</dbReference>
<dbReference type="Proteomes" id="UP000315647">
    <property type="component" value="Chromosome"/>
</dbReference>
<dbReference type="InterPro" id="IPR045595">
    <property type="entry name" value="SufBD_N"/>
</dbReference>
<dbReference type="NCBIfam" id="TIGR01981">
    <property type="entry name" value="sufD"/>
    <property type="match status" value="1"/>
</dbReference>
<organism evidence="4 5">
    <name type="scientific">Gimesia panareensis</name>
    <dbReference type="NCBI Taxonomy" id="2527978"/>
    <lineage>
        <taxon>Bacteria</taxon>
        <taxon>Pseudomonadati</taxon>
        <taxon>Planctomycetota</taxon>
        <taxon>Planctomycetia</taxon>
        <taxon>Planctomycetales</taxon>
        <taxon>Planctomycetaceae</taxon>
        <taxon>Gimesia</taxon>
    </lineage>
</organism>
<dbReference type="Pfam" id="PF19295">
    <property type="entry name" value="SufBD_N"/>
    <property type="match status" value="1"/>
</dbReference>
<comment type="similarity">
    <text evidence="1">Belongs to the iron-sulfur cluster assembly SufBD family.</text>
</comment>
<feature type="domain" description="SUF system FeS cluster assembly SufBD N-terminal" evidence="3">
    <location>
        <begin position="30"/>
        <end position="183"/>
    </location>
</feature>
<name>A0A517Q2S6_9PLAN</name>
<dbReference type="InterPro" id="IPR011542">
    <property type="entry name" value="SUF_FeS_clus_asmbl_SufD"/>
</dbReference>
<reference evidence="4 5" key="1">
    <citation type="submission" date="2019-03" db="EMBL/GenBank/DDBJ databases">
        <title>Deep-cultivation of Planctomycetes and their phenomic and genomic characterization uncovers novel biology.</title>
        <authorList>
            <person name="Wiegand S."/>
            <person name="Jogler M."/>
            <person name="Boedeker C."/>
            <person name="Pinto D."/>
            <person name="Vollmers J."/>
            <person name="Rivas-Marin E."/>
            <person name="Kohn T."/>
            <person name="Peeters S.H."/>
            <person name="Heuer A."/>
            <person name="Rast P."/>
            <person name="Oberbeckmann S."/>
            <person name="Bunk B."/>
            <person name="Jeske O."/>
            <person name="Meyerdierks A."/>
            <person name="Storesund J.E."/>
            <person name="Kallscheuer N."/>
            <person name="Luecker S."/>
            <person name="Lage O.M."/>
            <person name="Pohl T."/>
            <person name="Merkel B.J."/>
            <person name="Hornburger P."/>
            <person name="Mueller R.-W."/>
            <person name="Bruemmer F."/>
            <person name="Labrenz M."/>
            <person name="Spormann A.M."/>
            <person name="Op den Camp H."/>
            <person name="Overmann J."/>
            <person name="Amann R."/>
            <person name="Jetten M.S.M."/>
            <person name="Mascher T."/>
            <person name="Medema M.H."/>
            <person name="Devos D.P."/>
            <person name="Kaster A.-K."/>
            <person name="Ovreas L."/>
            <person name="Rohde M."/>
            <person name="Galperin M.Y."/>
            <person name="Jogler C."/>
        </authorList>
    </citation>
    <scope>NUCLEOTIDE SEQUENCE [LARGE SCALE GENOMIC DNA]</scope>
    <source>
        <strain evidence="4 5">Enr10</strain>
    </source>
</reference>
<dbReference type="InterPro" id="IPR000825">
    <property type="entry name" value="SUF_FeS_clus_asmbl_SufBD_core"/>
</dbReference>
<dbReference type="InterPro" id="IPR037284">
    <property type="entry name" value="SUF_FeS_clus_asmbl_SufBD_sf"/>
</dbReference>
<accession>A0A518A2B3</accession>
<protein>
    <submittedName>
        <fullName evidence="4">FeS cluster assembly protein SufB</fullName>
    </submittedName>
</protein>
<dbReference type="GO" id="GO:0016226">
    <property type="term" value="P:iron-sulfur cluster assembly"/>
    <property type="evidence" value="ECO:0007669"/>
    <property type="project" value="InterPro"/>
</dbReference>
<dbReference type="PANTHER" id="PTHR30508">
    <property type="entry name" value="FES CLUSTER ASSEMBLY PROTEIN SUF"/>
    <property type="match status" value="1"/>
</dbReference>
<evidence type="ECO:0000313" key="4">
    <source>
        <dbReference type="EMBL" id="QDT25902.1"/>
    </source>
</evidence>
<evidence type="ECO:0000313" key="5">
    <source>
        <dbReference type="Proteomes" id="UP000315647"/>
    </source>
</evidence>
<proteinExistence type="inferred from homology"/>
<evidence type="ECO:0000259" key="2">
    <source>
        <dbReference type="Pfam" id="PF01458"/>
    </source>
</evidence>
<sequence length="450" mass="50155">MSTPSVNTSAEIPTGFGEAAFEAFLATRDEPAWVTESRRKAFQRYRELLETELDPEEWRRVDLRALRPDRFQLSATADSTQAEQESGTQTETLLTGQADFAGHVTHTDGQLISSELSEELAAKGVIFGDLATVIREHSELIQPHFMTKAVDSQRDRFTAWHAAFWTGGTVLYVPRNVVVDAPLHSLITLQSEKAADFSHTLVILEEGASATLLEETASASADLLGLHVGAVELILAKEARLRYVQLQNWNHKVWHIAHQAGRVENNGFLQWTVGGIGAKLAHIHQDVVLDGRGAEAEVNGVTFSTDKQIHSFYTQQGHNAPETRSDLLYKQVLRDQARAIWRGMIRVEPEGQQTNGYQRNDSLMLSPTCRADAIPGLEIEADDVRCTHGATAGRVDEEQIFYCMSRGMSEYEAMHMIVEGFFQTVFDRIPVEAVRETLNQAIIKKLGFGR</sequence>
<gene>
    <name evidence="4" type="primary">sufB_2</name>
    <name evidence="4" type="ORF">Enr10x_12000</name>
</gene>
<dbReference type="SUPFAM" id="SSF101960">
    <property type="entry name" value="Stabilizer of iron transporter SufD"/>
    <property type="match status" value="1"/>
</dbReference>
<evidence type="ECO:0000256" key="1">
    <source>
        <dbReference type="ARBA" id="ARBA00043967"/>
    </source>
</evidence>
<dbReference type="EMBL" id="CP037421">
    <property type="protein sequence ID" value="QDT25902.1"/>
    <property type="molecule type" value="Genomic_DNA"/>
</dbReference>
<dbReference type="Pfam" id="PF01458">
    <property type="entry name" value="SUFBD_core"/>
    <property type="match status" value="1"/>
</dbReference>
<evidence type="ECO:0000259" key="3">
    <source>
        <dbReference type="Pfam" id="PF19295"/>
    </source>
</evidence>
<dbReference type="InterPro" id="IPR055346">
    <property type="entry name" value="Fe-S_cluster_assembly_SufBD"/>
</dbReference>
<dbReference type="AlphaFoldDB" id="A0A517Q2S6"/>
<keyword evidence="5" id="KW-1185">Reference proteome</keyword>
<feature type="domain" description="SUF system FeS cluster assembly SufBD core" evidence="2">
    <location>
        <begin position="189"/>
        <end position="421"/>
    </location>
</feature>
<dbReference type="RefSeq" id="WP_145104884.1">
    <property type="nucleotide sequence ID" value="NZ_CP036277.1"/>
</dbReference>
<accession>A0A517Q2S6</accession>